<dbReference type="InterPro" id="IPR027820">
    <property type="entry name" value="PpnN_N"/>
</dbReference>
<dbReference type="InterPro" id="IPR031100">
    <property type="entry name" value="LOG_fam"/>
</dbReference>
<evidence type="ECO:0000313" key="6">
    <source>
        <dbReference type="EMBL" id="TXS94140.1"/>
    </source>
</evidence>
<evidence type="ECO:0000259" key="5">
    <source>
        <dbReference type="Pfam" id="PF14793"/>
    </source>
</evidence>
<dbReference type="Pfam" id="PF14793">
    <property type="entry name" value="DUF4478"/>
    <property type="match status" value="1"/>
</dbReference>
<dbReference type="Proteomes" id="UP000321039">
    <property type="component" value="Unassembled WGS sequence"/>
</dbReference>
<accession>A0A5C9A2Y8</accession>
<evidence type="ECO:0000256" key="1">
    <source>
        <dbReference type="ARBA" id="ARBA00000274"/>
    </source>
</evidence>
<dbReference type="Pfam" id="PF11892">
    <property type="entry name" value="PpnN_C"/>
    <property type="match status" value="1"/>
</dbReference>
<evidence type="ECO:0000256" key="2">
    <source>
        <dbReference type="ARBA" id="ARBA00011985"/>
    </source>
</evidence>
<dbReference type="PANTHER" id="PTHR43393:SF1">
    <property type="entry name" value="PYRIMIDINE_PURINE NUCLEOTIDE 5'-MONOPHOSPHATE NUCLEOSIDASE"/>
    <property type="match status" value="1"/>
</dbReference>
<proteinExistence type="predicted"/>
<dbReference type="NCBIfam" id="NF038390">
    <property type="entry name" value="Nsidase_PpnN"/>
    <property type="match status" value="1"/>
</dbReference>
<dbReference type="AlphaFoldDB" id="A0A5C9A2Y8"/>
<organism evidence="6 7">
    <name type="scientific">Parahaliea maris</name>
    <dbReference type="NCBI Taxonomy" id="2716870"/>
    <lineage>
        <taxon>Bacteria</taxon>
        <taxon>Pseudomonadati</taxon>
        <taxon>Pseudomonadota</taxon>
        <taxon>Gammaproteobacteria</taxon>
        <taxon>Cellvibrionales</taxon>
        <taxon>Halieaceae</taxon>
        <taxon>Parahaliea</taxon>
    </lineage>
</organism>
<gene>
    <name evidence="6" type="ORF">FV139_11105</name>
</gene>
<feature type="domain" description="Pyrimidine/purine nucleotide 5'-monophosphate nucleosidase C-terminal" evidence="4">
    <location>
        <begin position="331"/>
        <end position="452"/>
    </location>
</feature>
<evidence type="ECO:0000313" key="7">
    <source>
        <dbReference type="Proteomes" id="UP000321039"/>
    </source>
</evidence>
<dbReference type="GO" id="GO:0008714">
    <property type="term" value="F:AMP nucleosidase activity"/>
    <property type="evidence" value="ECO:0007669"/>
    <property type="project" value="UniProtKB-EC"/>
</dbReference>
<evidence type="ECO:0000256" key="3">
    <source>
        <dbReference type="ARBA" id="ARBA00031983"/>
    </source>
</evidence>
<dbReference type="InterPro" id="IPR021826">
    <property type="entry name" value="PpnN_C"/>
</dbReference>
<reference evidence="6 7" key="1">
    <citation type="submission" date="2019-08" db="EMBL/GenBank/DDBJ databases">
        <title>Parahaliea maris sp. nov., isolated from the surface seawater.</title>
        <authorList>
            <person name="Liu Y."/>
        </authorList>
    </citation>
    <scope>NUCLEOTIDE SEQUENCE [LARGE SCALE GENOMIC DNA]</scope>
    <source>
        <strain evidence="6 7">HSLHS9</strain>
    </source>
</reference>
<comment type="catalytic activity">
    <reaction evidence="1">
        <text>AMP + H2O = D-ribose 5-phosphate + adenine</text>
        <dbReference type="Rhea" id="RHEA:20129"/>
        <dbReference type="ChEBI" id="CHEBI:15377"/>
        <dbReference type="ChEBI" id="CHEBI:16708"/>
        <dbReference type="ChEBI" id="CHEBI:78346"/>
        <dbReference type="ChEBI" id="CHEBI:456215"/>
        <dbReference type="EC" id="3.2.2.4"/>
    </reaction>
</comment>
<protein>
    <recommendedName>
        <fullName evidence="3">AMP nucleosidase</fullName>
        <ecNumber evidence="2">3.2.2.4</ecNumber>
    </recommendedName>
    <alternativeName>
        <fullName evidence="3">AMP nucleosidase</fullName>
    </alternativeName>
</protein>
<dbReference type="Gene3D" id="3.30.1850.10">
    <property type="entry name" value="MoCo carrier protein-like"/>
    <property type="match status" value="1"/>
</dbReference>
<dbReference type="SUPFAM" id="SSF102405">
    <property type="entry name" value="MCP/YpsA-like"/>
    <property type="match status" value="1"/>
</dbReference>
<name>A0A5C9A2Y8_9GAMM</name>
<dbReference type="RefSeq" id="WP_148068482.1">
    <property type="nucleotide sequence ID" value="NZ_VRZA01000003.1"/>
</dbReference>
<dbReference type="EC" id="3.2.2.4" evidence="2"/>
<dbReference type="Gene3D" id="3.40.50.450">
    <property type="match status" value="1"/>
</dbReference>
<feature type="domain" description="Pyrimidine/purine nucleotide 5'-monophosphate nucleosidase N-terminal" evidence="5">
    <location>
        <begin position="8"/>
        <end position="113"/>
    </location>
</feature>
<evidence type="ECO:0000259" key="4">
    <source>
        <dbReference type="Pfam" id="PF11892"/>
    </source>
</evidence>
<dbReference type="InterPro" id="IPR052341">
    <property type="entry name" value="LOG_family_nucleotidases"/>
</dbReference>
<keyword evidence="7" id="KW-1185">Reference proteome</keyword>
<sequence length="453" mass="50066">MEKIPSAVINPLKSLNLLSRAEIEGLTGSRGELYKLFRSCALAILNTDSAKDDAAEIYADYSDFDIRVVPQPRGLRLELANAPAQAFVDGRMIRGIQEHLFSALRDIVYTDFKILATQESPPLPADTTNMVFRILRNARIVQPDIHPKLVVCWGGHSIPREEYDYAKEVGYELGLRGLDIVTGCGIGAMKGPMKGAAVGHAKQQIKDGRYIGISEPGIIASESPNAIVNELVIMPDIEKRLEAFVRLAHTIIVFPGGVGTVEEVLYLLSILMHEDNRGAVPLVFAGPETCRGYFEQLDGFLVDCLGEGVRDYYQLIIGDAAGVGRAVKESIAEVHNRRRESGQAYYYNWDLVIDPSLQVPFVPTHQNMAGLNLSSGLPPAELSSQLRRAFSGLVAGNVKAFGIEQVRRHGPYRLHGEPGLLRSMDSLLRMMVREQRMKLGECESDYRPCYQLA</sequence>
<dbReference type="PANTHER" id="PTHR43393">
    <property type="entry name" value="CYTOKININ RIBOSIDE 5'-MONOPHOSPHATE PHOSPHORIBOHYDROLASE"/>
    <property type="match status" value="1"/>
</dbReference>
<dbReference type="EMBL" id="VRZA01000003">
    <property type="protein sequence ID" value="TXS94140.1"/>
    <property type="molecule type" value="Genomic_DNA"/>
</dbReference>
<comment type="caution">
    <text evidence="6">The sequence shown here is derived from an EMBL/GenBank/DDBJ whole genome shotgun (WGS) entry which is preliminary data.</text>
</comment>
<dbReference type="InterPro" id="IPR037153">
    <property type="entry name" value="PpnN-like_sf"/>
</dbReference>
<dbReference type="InterPro" id="IPR049788">
    <property type="entry name" value="PpnN"/>
</dbReference>
<dbReference type="Pfam" id="PF03641">
    <property type="entry name" value="Lysine_decarbox"/>
    <property type="match status" value="1"/>
</dbReference>
<dbReference type="GO" id="GO:0005829">
    <property type="term" value="C:cytosol"/>
    <property type="evidence" value="ECO:0007669"/>
    <property type="project" value="TreeGrafter"/>
</dbReference>